<keyword evidence="7" id="KW-1185">Reference proteome</keyword>
<dbReference type="GO" id="GO:0045944">
    <property type="term" value="P:positive regulation of transcription by RNA polymerase II"/>
    <property type="evidence" value="ECO:0007669"/>
    <property type="project" value="EnsemblFungi"/>
</dbReference>
<dbReference type="GeneID" id="34523790"/>
<dbReference type="AlphaFoldDB" id="J7R030"/>
<dbReference type="OrthoDB" id="338650at2759"/>
<dbReference type="InterPro" id="IPR038286">
    <property type="entry name" value="IPK_sf"/>
</dbReference>
<dbReference type="HOGENOM" id="CLU_042569_3_0_1"/>
<dbReference type="GO" id="GO:0030674">
    <property type="term" value="F:protein-macromolecule adaptor activity"/>
    <property type="evidence" value="ECO:0007669"/>
    <property type="project" value="EnsemblFungi"/>
</dbReference>
<dbReference type="GO" id="GO:0000824">
    <property type="term" value="F:inositol-1,4,5,6-tetrakisphosphate 3-kinase activity"/>
    <property type="evidence" value="ECO:0007669"/>
    <property type="project" value="EnsemblFungi"/>
</dbReference>
<organism evidence="6 7">
    <name type="scientific">Huiozyma naganishii (strain ATCC MYA-139 / BCRC 22969 / CBS 8797 / KCTC 17520 / NBRC 10181 / NCYC 3082 / Yp74L-3)</name>
    <name type="common">Yeast</name>
    <name type="synonym">Kazachstania naganishii</name>
    <dbReference type="NCBI Taxonomy" id="1071383"/>
    <lineage>
        <taxon>Eukaryota</taxon>
        <taxon>Fungi</taxon>
        <taxon>Dikarya</taxon>
        <taxon>Ascomycota</taxon>
        <taxon>Saccharomycotina</taxon>
        <taxon>Saccharomycetes</taxon>
        <taxon>Saccharomycetales</taxon>
        <taxon>Saccharomycetaceae</taxon>
        <taxon>Huiozyma</taxon>
    </lineage>
</organism>
<evidence type="ECO:0000256" key="2">
    <source>
        <dbReference type="ARBA" id="ARBA00022679"/>
    </source>
</evidence>
<dbReference type="Pfam" id="PF03770">
    <property type="entry name" value="IPK"/>
    <property type="match status" value="1"/>
</dbReference>
<keyword evidence="2 4" id="KW-0808">Transferase</keyword>
<dbReference type="OMA" id="FRICGMK"/>
<evidence type="ECO:0000256" key="1">
    <source>
        <dbReference type="ARBA" id="ARBA00007374"/>
    </source>
</evidence>
<comment type="similarity">
    <text evidence="1 4">Belongs to the inositol phosphokinase (IPK) family.</text>
</comment>
<dbReference type="GO" id="GO:0000823">
    <property type="term" value="F:inositol-1,4,5-trisphosphate 6-kinase activity"/>
    <property type="evidence" value="ECO:0007669"/>
    <property type="project" value="EnsemblFungi"/>
</dbReference>
<dbReference type="GO" id="GO:0008440">
    <property type="term" value="F:inositol-1,4,5-trisphosphate 3-kinase activity"/>
    <property type="evidence" value="ECO:0007669"/>
    <property type="project" value="EnsemblFungi"/>
</dbReference>
<feature type="compositionally biased region" description="Polar residues" evidence="5">
    <location>
        <begin position="293"/>
        <end position="303"/>
    </location>
</feature>
<feature type="region of interest" description="Disordered" evidence="5">
    <location>
        <begin position="280"/>
        <end position="303"/>
    </location>
</feature>
<dbReference type="Gene3D" id="3.30.470.160">
    <property type="entry name" value="Inositol polyphosphate kinase"/>
    <property type="match status" value="1"/>
</dbReference>
<name>J7R030_HUIN7</name>
<keyword evidence="3 4" id="KW-0418">Kinase</keyword>
<evidence type="ECO:0000256" key="3">
    <source>
        <dbReference type="ARBA" id="ARBA00022777"/>
    </source>
</evidence>
<evidence type="ECO:0000256" key="4">
    <source>
        <dbReference type="RuleBase" id="RU363090"/>
    </source>
</evidence>
<dbReference type="GO" id="GO:0032958">
    <property type="term" value="P:inositol phosphate biosynthetic process"/>
    <property type="evidence" value="ECO:0007669"/>
    <property type="project" value="EnsemblFungi"/>
</dbReference>
<dbReference type="STRING" id="1071383.J7R030"/>
<dbReference type="SUPFAM" id="SSF56104">
    <property type="entry name" value="SAICAR synthase-like"/>
    <property type="match status" value="1"/>
</dbReference>
<dbReference type="PANTHER" id="PTHR12400">
    <property type="entry name" value="INOSITOL POLYPHOSPHATE KINASE"/>
    <property type="match status" value="1"/>
</dbReference>
<evidence type="ECO:0000313" key="7">
    <source>
        <dbReference type="Proteomes" id="UP000006310"/>
    </source>
</evidence>
<dbReference type="InterPro" id="IPR005522">
    <property type="entry name" value="IPK"/>
</dbReference>
<dbReference type="GO" id="GO:0005634">
    <property type="term" value="C:nucleus"/>
    <property type="evidence" value="ECO:0007669"/>
    <property type="project" value="EnsemblFungi"/>
</dbReference>
<dbReference type="GO" id="GO:0000122">
    <property type="term" value="P:negative regulation of transcription by RNA polymerase II"/>
    <property type="evidence" value="ECO:0007669"/>
    <property type="project" value="EnsemblFungi"/>
</dbReference>
<dbReference type="GO" id="GO:0000827">
    <property type="term" value="F:inositol-1,3,4,5,6-pentakisphosphate kinase activity"/>
    <property type="evidence" value="ECO:0007669"/>
    <property type="project" value="EnsemblFungi"/>
</dbReference>
<dbReference type="GO" id="GO:0005737">
    <property type="term" value="C:cytoplasm"/>
    <property type="evidence" value="ECO:0007669"/>
    <property type="project" value="TreeGrafter"/>
</dbReference>
<dbReference type="GO" id="GO:0050821">
    <property type="term" value="P:protein stabilization"/>
    <property type="evidence" value="ECO:0007669"/>
    <property type="project" value="EnsemblFungi"/>
</dbReference>
<gene>
    <name evidence="6" type="primary">KNAG0A04850</name>
    <name evidence="6" type="ordered locus">KNAG_0A04850</name>
</gene>
<reference evidence="6 7" key="1">
    <citation type="journal article" date="2011" name="Proc. Natl. Acad. Sci. U.S.A.">
        <title>Evolutionary erosion of yeast sex chromosomes by mating-type switching accidents.</title>
        <authorList>
            <person name="Gordon J.L."/>
            <person name="Armisen D."/>
            <person name="Proux-Wera E."/>
            <person name="Oheigeartaigh S.S."/>
            <person name="Byrne K.P."/>
            <person name="Wolfe K.H."/>
        </authorList>
    </citation>
    <scope>NUCLEOTIDE SEQUENCE [LARGE SCALE GENOMIC DNA]</scope>
    <source>
        <strain evidence="7">ATCC MYA-139 / BCRC 22969 / CBS 8797 / CCRC 22969 / KCTC 17520 / NBRC 10181 / NCYC 3082</strain>
    </source>
</reference>
<sequence>MEQYQELEHKAAGHDGTLTDTDGTLIFKPLNQREFAFYQSVQNGVEHSERQDQGDIPLESWMPVFLGVLNEGKNLSSDEKVTVITDGSSVHLDTKVTPAGDVPSQKYLVLQNLLAGFNKPNVLDIKLGKVLYDSDASDAKKLRMQEVSKTTTSGSLGFRICGMKIQRNSRCNDVLKDEHFEAGASDDEYIFVNKLLGRSRTKEDVKDAIDMFFAHDSLSVERRRQLKVMFLKRLQLFFNTLLDENVRMISSSLLFVYEGDVARWDEEQDADTILNESFMQEDSSDEEVETHPDSTGSTPQKTAVPLSSMSLIDFAHSRVTPGAGYDENVVEGVESLLEIFTDIAK</sequence>
<dbReference type="Proteomes" id="UP000006310">
    <property type="component" value="Chromosome 1"/>
</dbReference>
<accession>J7R030</accession>
<protein>
    <recommendedName>
        <fullName evidence="4">Kinase</fullName>
        <ecNumber evidence="4">2.7.-.-</ecNumber>
    </recommendedName>
</protein>
<dbReference type="eggNOG" id="KOG1620">
    <property type="taxonomic scope" value="Eukaryota"/>
</dbReference>
<dbReference type="EC" id="2.7.-.-" evidence="4"/>
<dbReference type="RefSeq" id="XP_022462401.1">
    <property type="nucleotide sequence ID" value="XM_022609163.1"/>
</dbReference>
<dbReference type="EMBL" id="HE978314">
    <property type="protein sequence ID" value="CCK68155.1"/>
    <property type="molecule type" value="Genomic_DNA"/>
</dbReference>
<dbReference type="GO" id="GO:0016236">
    <property type="term" value="P:macroautophagy"/>
    <property type="evidence" value="ECO:0007669"/>
    <property type="project" value="EnsemblFungi"/>
</dbReference>
<evidence type="ECO:0000313" key="6">
    <source>
        <dbReference type="EMBL" id="CCK68155.1"/>
    </source>
</evidence>
<reference evidence="7" key="2">
    <citation type="submission" date="2012-08" db="EMBL/GenBank/DDBJ databases">
        <title>Genome sequence of Kazachstania naganishii.</title>
        <authorList>
            <person name="Gordon J.L."/>
            <person name="Armisen D."/>
            <person name="Proux-Wera E."/>
            <person name="OhEigeartaigh S.S."/>
            <person name="Byrne K.P."/>
            <person name="Wolfe K.H."/>
        </authorList>
    </citation>
    <scope>NUCLEOTIDE SEQUENCE [LARGE SCALE GENOMIC DNA]</scope>
    <source>
        <strain evidence="7">ATCC MYA-139 / BCRC 22969 / CBS 8797 / CCRC 22969 / KCTC 17520 / NBRC 10181 / NCYC 3082</strain>
    </source>
</reference>
<dbReference type="GO" id="GO:0000825">
    <property type="term" value="F:inositol-1,3,4,5-tetrakisphosphate 6-kinase activity"/>
    <property type="evidence" value="ECO:0007669"/>
    <property type="project" value="EnsemblFungi"/>
</dbReference>
<dbReference type="PANTHER" id="PTHR12400:SF103">
    <property type="entry name" value="INOSITOL POLYPHOSPHATE MULTIKINASE"/>
    <property type="match status" value="1"/>
</dbReference>
<dbReference type="GO" id="GO:0016303">
    <property type="term" value="F:1-phosphatidylinositol-3-kinase activity"/>
    <property type="evidence" value="ECO:0007669"/>
    <property type="project" value="EnsemblFungi"/>
</dbReference>
<dbReference type="KEGG" id="kng:KNAG_0A04850"/>
<proteinExistence type="inferred from homology"/>
<dbReference type="GO" id="GO:0000821">
    <property type="term" value="P:regulation of arginine metabolic process"/>
    <property type="evidence" value="ECO:0007669"/>
    <property type="project" value="EnsemblFungi"/>
</dbReference>
<evidence type="ECO:0000256" key="5">
    <source>
        <dbReference type="SAM" id="MobiDB-lite"/>
    </source>
</evidence>